<evidence type="ECO:0000313" key="5">
    <source>
        <dbReference type="Proteomes" id="UP000694427"/>
    </source>
</evidence>
<accession>A0A8C1KCH6</accession>
<dbReference type="GO" id="GO:0006915">
    <property type="term" value="P:apoptotic process"/>
    <property type="evidence" value="ECO:0007669"/>
    <property type="project" value="UniProtKB-KW"/>
</dbReference>
<keyword evidence="5" id="KW-1185">Reference proteome</keyword>
<feature type="region of interest" description="Disordered" evidence="3">
    <location>
        <begin position="44"/>
        <end position="71"/>
    </location>
</feature>
<dbReference type="PANTHER" id="PTHR14965:SF1">
    <property type="entry name" value="APOPTOSIS FACILITATOR BCL-2-LIKE PROTEIN 14"/>
    <property type="match status" value="1"/>
</dbReference>
<dbReference type="PANTHER" id="PTHR14965">
    <property type="entry name" value="SI:CH73-248E21.1"/>
    <property type="match status" value="1"/>
</dbReference>
<protein>
    <recommendedName>
        <fullName evidence="6">Apoptosis facilitator Bcl-2-like protein 14</fullName>
    </recommendedName>
</protein>
<sequence>MYCGLMTRISYLSRDKQHSNGDVRTSAEDSLEFKLLMAYTRKRRRADTLLPQDVPSSPQPAEDHRKPKKNKRNKKLSFLLKCIKPQTDEPAGLQQPATLCSDDGKVDEMENMVSELTEISDSVHFTPSDLEPDSDADVVEKLVELLREHGDKLDRKIKEDKVLQEKLQSSLTYGFFKKVMDAFCGSVSPDVPPEQNDKKVNVALVCEATSQLVGVHYHPMTYVLGLGAQYLQEKYSTWINKNMHAGNGEVGDESKEEVQ</sequence>
<organism evidence="4 5">
    <name type="scientific">Cyprinus carpio</name>
    <name type="common">Common carp</name>
    <dbReference type="NCBI Taxonomy" id="7962"/>
    <lineage>
        <taxon>Eukaryota</taxon>
        <taxon>Metazoa</taxon>
        <taxon>Chordata</taxon>
        <taxon>Craniata</taxon>
        <taxon>Vertebrata</taxon>
        <taxon>Euteleostomi</taxon>
        <taxon>Actinopterygii</taxon>
        <taxon>Neopterygii</taxon>
        <taxon>Teleostei</taxon>
        <taxon>Ostariophysi</taxon>
        <taxon>Cypriniformes</taxon>
        <taxon>Cyprinidae</taxon>
        <taxon>Cyprininae</taxon>
        <taxon>Cyprinus</taxon>
    </lineage>
</organism>
<evidence type="ECO:0000313" key="4">
    <source>
        <dbReference type="Ensembl" id="ENSCCRP00010045419.1"/>
    </source>
</evidence>
<dbReference type="GO" id="GO:2001236">
    <property type="term" value="P:regulation of extrinsic apoptotic signaling pathway"/>
    <property type="evidence" value="ECO:0007669"/>
    <property type="project" value="TreeGrafter"/>
</dbReference>
<proteinExistence type="predicted"/>
<keyword evidence="1" id="KW-0597">Phosphoprotein</keyword>
<keyword evidence="2" id="KW-0053">Apoptosis</keyword>
<reference evidence="4" key="2">
    <citation type="submission" date="2025-09" db="UniProtKB">
        <authorList>
            <consortium name="Ensembl"/>
        </authorList>
    </citation>
    <scope>IDENTIFICATION</scope>
</reference>
<evidence type="ECO:0008006" key="6">
    <source>
        <dbReference type="Google" id="ProtNLM"/>
    </source>
</evidence>
<gene>
    <name evidence="4" type="primary">LOC109075539</name>
</gene>
<name>A0A8C1KCH6_CYPCA</name>
<reference evidence="4" key="1">
    <citation type="submission" date="2025-08" db="UniProtKB">
        <authorList>
            <consortium name="Ensembl"/>
        </authorList>
    </citation>
    <scope>IDENTIFICATION</scope>
</reference>
<evidence type="ECO:0000256" key="3">
    <source>
        <dbReference type="SAM" id="MobiDB-lite"/>
    </source>
</evidence>
<dbReference type="AlphaFoldDB" id="A0A8C1KCH6"/>
<evidence type="ECO:0000256" key="2">
    <source>
        <dbReference type="ARBA" id="ARBA00022703"/>
    </source>
</evidence>
<dbReference type="SUPFAM" id="SSF56854">
    <property type="entry name" value="Bcl-2 inhibitors of programmed cell death"/>
    <property type="match status" value="1"/>
</dbReference>
<dbReference type="InterPro" id="IPR036834">
    <property type="entry name" value="Bcl-2-like_sf"/>
</dbReference>
<dbReference type="Ensembl" id="ENSCCRT00010049771.1">
    <property type="protein sequence ID" value="ENSCCRP00010045419.1"/>
    <property type="gene ID" value="ENSCCRG00010019224.1"/>
</dbReference>
<evidence type="ECO:0000256" key="1">
    <source>
        <dbReference type="ARBA" id="ARBA00022553"/>
    </source>
</evidence>
<dbReference type="Proteomes" id="UP000694427">
    <property type="component" value="Unplaced"/>
</dbReference>